<keyword evidence="3" id="KW-1185">Reference proteome</keyword>
<feature type="chain" id="PRO_5019161856" evidence="1">
    <location>
        <begin position="29"/>
        <end position="103"/>
    </location>
</feature>
<reference evidence="2 3" key="1">
    <citation type="submission" date="2018-11" db="EMBL/GenBank/DDBJ databases">
        <title>Pseudaminobacter arsenicus sp. nov., an arsenic-resistant bacterium isolated from arsenic-rich aquifers.</title>
        <authorList>
            <person name="Mu Y."/>
        </authorList>
    </citation>
    <scope>NUCLEOTIDE SEQUENCE [LARGE SCALE GENOMIC DNA]</scope>
    <source>
        <strain evidence="2 3">CB3</strain>
    </source>
</reference>
<evidence type="ECO:0000256" key="1">
    <source>
        <dbReference type="SAM" id="SignalP"/>
    </source>
</evidence>
<gene>
    <name evidence="2" type="ORF">EET67_19785</name>
</gene>
<evidence type="ECO:0000313" key="2">
    <source>
        <dbReference type="EMBL" id="RUM96097.1"/>
    </source>
</evidence>
<name>A0A432V1N5_9HYPH</name>
<dbReference type="Proteomes" id="UP000281647">
    <property type="component" value="Unassembled WGS sequence"/>
</dbReference>
<keyword evidence="1" id="KW-0732">Signal</keyword>
<evidence type="ECO:0000313" key="3">
    <source>
        <dbReference type="Proteomes" id="UP000281647"/>
    </source>
</evidence>
<dbReference type="EMBL" id="RKST01000023">
    <property type="protein sequence ID" value="RUM96097.1"/>
    <property type="molecule type" value="Genomic_DNA"/>
</dbReference>
<proteinExistence type="predicted"/>
<dbReference type="OrthoDB" id="9810895at2"/>
<feature type="signal peptide" evidence="1">
    <location>
        <begin position="1"/>
        <end position="28"/>
    </location>
</feature>
<protein>
    <submittedName>
        <fullName evidence="2">Uncharacterized protein</fullName>
    </submittedName>
</protein>
<organism evidence="2 3">
    <name type="scientific">Borborobacter arsenicus</name>
    <dbReference type="NCBI Taxonomy" id="1851146"/>
    <lineage>
        <taxon>Bacteria</taxon>
        <taxon>Pseudomonadati</taxon>
        <taxon>Pseudomonadota</taxon>
        <taxon>Alphaproteobacteria</taxon>
        <taxon>Hyphomicrobiales</taxon>
        <taxon>Phyllobacteriaceae</taxon>
        <taxon>Borborobacter</taxon>
    </lineage>
</organism>
<dbReference type="RefSeq" id="WP_128625350.1">
    <property type="nucleotide sequence ID" value="NZ_ML133512.1"/>
</dbReference>
<sequence>MARKSLIVWMKGVLVAVFAAVSLNVADAQTGPCVDHSVLVARLVEKYQERQFAFGLIGNVAVMEIFVAESGTWTIIVTDVTGRSCIVAAGNNWESTMIAGVEA</sequence>
<accession>A0A432V1N5</accession>
<comment type="caution">
    <text evidence="2">The sequence shown here is derived from an EMBL/GenBank/DDBJ whole genome shotgun (WGS) entry which is preliminary data.</text>
</comment>
<dbReference type="AlphaFoldDB" id="A0A432V1N5"/>